<comment type="function">
    <text evidence="9">Catalyzes the conversion of dihydroorotate to orotate.</text>
</comment>
<evidence type="ECO:0000313" key="11">
    <source>
        <dbReference type="EMBL" id="KOR76684.1"/>
    </source>
</evidence>
<dbReference type="InterPro" id="IPR013785">
    <property type="entry name" value="Aldolase_TIM"/>
</dbReference>
<dbReference type="HAMAP" id="MF_00224">
    <property type="entry name" value="DHO_dh_type1"/>
    <property type="match status" value="1"/>
</dbReference>
<evidence type="ECO:0000256" key="6">
    <source>
        <dbReference type="ARBA" id="ARBA00022643"/>
    </source>
</evidence>
<feature type="binding site" evidence="9">
    <location>
        <position position="200"/>
    </location>
    <ligand>
        <name>FMN</name>
        <dbReference type="ChEBI" id="CHEBI:58210"/>
    </ligand>
</feature>
<keyword evidence="5 9" id="KW-0285">Flavoprotein</keyword>
<feature type="binding site" evidence="9">
    <location>
        <begin position="201"/>
        <end position="202"/>
    </location>
    <ligand>
        <name>substrate</name>
    </ligand>
</feature>
<dbReference type="GO" id="GO:0006207">
    <property type="term" value="P:'de novo' pyrimidine nucleobase biosynthetic process"/>
    <property type="evidence" value="ECO:0007669"/>
    <property type="project" value="TreeGrafter"/>
</dbReference>
<dbReference type="EC" id="1.3.-.-" evidence="9"/>
<sequence>MISIDCELAGVPLSNPILAASGTFGFGKPYADLYPLRKLGGIVSKGLTLSPRPGNIGTRLYETPSGIMNSVGLENPGIRAFLAQELPEMTSHETAVIVNLGGGTLREYVEGAELLTEASQALSASGKRAVDMIELNISCPNIKEGGLAFGIENEQAQEVVRAVRKATSLPLLVKLSPGAKDLKEMARMCEAEGADGLSLINTIQAMAIDIRKRQSVFDRAYAGLSGPAIKPIALRMVHQVARSVSIPVVGIGGISSAEDILEFIMAGATAVQIGTYNFINLRAGDTLAEELIQLMETEGIHSLDDIRGII</sequence>
<feature type="binding site" evidence="9">
    <location>
        <position position="136"/>
    </location>
    <ligand>
        <name>substrate</name>
    </ligand>
</feature>
<comment type="cofactor">
    <cofactor evidence="9">
        <name>FMN</name>
        <dbReference type="ChEBI" id="CHEBI:58210"/>
    </cofactor>
    <text evidence="9">Binds 1 FMN per subunit.</text>
</comment>
<feature type="domain" description="Dihydroorotate dehydrogenase catalytic" evidence="10">
    <location>
        <begin position="6"/>
        <end position="295"/>
    </location>
</feature>
<comment type="pathway">
    <text evidence="2 9">Pyrimidine metabolism; UMP biosynthesis via de novo pathway.</text>
</comment>
<dbReference type="NCBIfam" id="NF005574">
    <property type="entry name" value="PRK07259.1"/>
    <property type="match status" value="1"/>
</dbReference>
<dbReference type="InterPro" id="IPR005720">
    <property type="entry name" value="Dihydroorotate_DH_cat"/>
</dbReference>
<dbReference type="InterPro" id="IPR050074">
    <property type="entry name" value="DHO_dehydrogenase"/>
</dbReference>
<feature type="binding site" evidence="9">
    <location>
        <begin position="69"/>
        <end position="73"/>
    </location>
    <ligand>
        <name>substrate</name>
    </ligand>
</feature>
<comment type="catalytic activity">
    <reaction evidence="9">
        <text>(S)-dihydroorotate + A = orotate + AH2</text>
        <dbReference type="Rhea" id="RHEA:18073"/>
        <dbReference type="ChEBI" id="CHEBI:13193"/>
        <dbReference type="ChEBI" id="CHEBI:17499"/>
        <dbReference type="ChEBI" id="CHEBI:30839"/>
        <dbReference type="ChEBI" id="CHEBI:30864"/>
    </reaction>
</comment>
<dbReference type="CDD" id="cd04740">
    <property type="entry name" value="DHOD_1B_like"/>
    <property type="match status" value="1"/>
</dbReference>
<evidence type="ECO:0000259" key="10">
    <source>
        <dbReference type="Pfam" id="PF01180"/>
    </source>
</evidence>
<evidence type="ECO:0000256" key="5">
    <source>
        <dbReference type="ARBA" id="ARBA00022630"/>
    </source>
</evidence>
<dbReference type="EMBL" id="LIUT01000006">
    <property type="protein sequence ID" value="KOR76684.1"/>
    <property type="molecule type" value="Genomic_DNA"/>
</dbReference>
<dbReference type="PANTHER" id="PTHR48109:SF1">
    <property type="entry name" value="DIHYDROOROTATE DEHYDROGENASE (FUMARATE)"/>
    <property type="match status" value="1"/>
</dbReference>
<organism evidence="11 12">
    <name type="scientific">Paenibacillus solani</name>
    <dbReference type="NCBI Taxonomy" id="1705565"/>
    <lineage>
        <taxon>Bacteria</taxon>
        <taxon>Bacillati</taxon>
        <taxon>Bacillota</taxon>
        <taxon>Bacilli</taxon>
        <taxon>Bacillales</taxon>
        <taxon>Paenibacillaceae</taxon>
        <taxon>Paenibacillus</taxon>
    </lineage>
</organism>
<evidence type="ECO:0000256" key="7">
    <source>
        <dbReference type="ARBA" id="ARBA00022975"/>
    </source>
</evidence>
<dbReference type="GO" id="GO:0004152">
    <property type="term" value="F:dihydroorotate dehydrogenase activity"/>
    <property type="evidence" value="ECO:0007669"/>
    <property type="project" value="UniProtKB-UniRule"/>
</dbReference>
<evidence type="ECO:0000256" key="1">
    <source>
        <dbReference type="ARBA" id="ARBA00004496"/>
    </source>
</evidence>
<dbReference type="PIRSF" id="PIRSF000164">
    <property type="entry name" value="DHO_oxidase"/>
    <property type="match status" value="1"/>
</dbReference>
<dbReference type="Pfam" id="PF01180">
    <property type="entry name" value="DHO_dh"/>
    <property type="match status" value="1"/>
</dbReference>
<dbReference type="InterPro" id="IPR012135">
    <property type="entry name" value="Dihydroorotate_DH_1_2"/>
</dbReference>
<evidence type="ECO:0000256" key="9">
    <source>
        <dbReference type="HAMAP-Rule" id="MF_00224"/>
    </source>
</evidence>
<comment type="similarity">
    <text evidence="3 9">Belongs to the dihydroorotate dehydrogenase family. Type 1 subfamily.</text>
</comment>
<dbReference type="PATRIC" id="fig|1705565.3.peg.583"/>
<feature type="binding site" evidence="9">
    <location>
        <position position="136"/>
    </location>
    <ligand>
        <name>FMN</name>
        <dbReference type="ChEBI" id="CHEBI:58210"/>
    </ligand>
</feature>
<dbReference type="OrthoDB" id="9794954at2"/>
<dbReference type="PANTHER" id="PTHR48109">
    <property type="entry name" value="DIHYDROOROTATE DEHYDROGENASE (QUINONE), MITOCHONDRIAL-RELATED"/>
    <property type="match status" value="1"/>
</dbReference>
<dbReference type="GO" id="GO:0005737">
    <property type="term" value="C:cytoplasm"/>
    <property type="evidence" value="ECO:0007669"/>
    <property type="project" value="UniProtKB-SubCell"/>
</dbReference>
<accession>A0A0M1N3W9</accession>
<dbReference type="Proteomes" id="UP000036932">
    <property type="component" value="Unassembled WGS sequence"/>
</dbReference>
<evidence type="ECO:0000256" key="4">
    <source>
        <dbReference type="ARBA" id="ARBA00022490"/>
    </source>
</evidence>
<dbReference type="InterPro" id="IPR024920">
    <property type="entry name" value="Dihydroorotate_DH_1"/>
</dbReference>
<keyword evidence="12" id="KW-1185">Reference proteome</keyword>
<feature type="binding site" evidence="9">
    <location>
        <begin position="252"/>
        <end position="253"/>
    </location>
    <ligand>
        <name>FMN</name>
        <dbReference type="ChEBI" id="CHEBI:58210"/>
    </ligand>
</feature>
<feature type="binding site" evidence="9">
    <location>
        <begin position="45"/>
        <end position="46"/>
    </location>
    <ligand>
        <name>FMN</name>
        <dbReference type="ChEBI" id="CHEBI:58210"/>
    </ligand>
</feature>
<comment type="subcellular location">
    <subcellularLocation>
        <location evidence="1 9">Cytoplasm</location>
    </subcellularLocation>
</comment>
<feature type="binding site" evidence="9">
    <location>
        <position position="99"/>
    </location>
    <ligand>
        <name>FMN</name>
        <dbReference type="ChEBI" id="CHEBI:58210"/>
    </ligand>
</feature>
<keyword evidence="6 9" id="KW-0288">FMN</keyword>
<feature type="binding site" evidence="9">
    <location>
        <begin position="274"/>
        <end position="275"/>
    </location>
    <ligand>
        <name>FMN</name>
        <dbReference type="ChEBI" id="CHEBI:58210"/>
    </ligand>
</feature>
<keyword evidence="4 9" id="KW-0963">Cytoplasm</keyword>
<gene>
    <name evidence="9" type="primary">pyrD</name>
    <name evidence="11" type="ORF">AM231_22310</name>
</gene>
<dbReference type="Gene3D" id="3.20.20.70">
    <property type="entry name" value="Aldolase class I"/>
    <property type="match status" value="1"/>
</dbReference>
<protein>
    <recommendedName>
        <fullName evidence="9">Dihydroorotate dehydrogenase</fullName>
        <shortName evidence="9">DHOD</shortName>
        <shortName evidence="9">DHODase</shortName>
        <shortName evidence="9">DHOdehase</shortName>
        <ecNumber evidence="9">1.3.-.-</ecNumber>
    </recommendedName>
</protein>
<evidence type="ECO:0000256" key="8">
    <source>
        <dbReference type="ARBA" id="ARBA00023002"/>
    </source>
</evidence>
<feature type="active site" description="Nucleophile" evidence="9">
    <location>
        <position position="139"/>
    </location>
</feature>
<dbReference type="GO" id="GO:0044205">
    <property type="term" value="P:'de novo' UMP biosynthetic process"/>
    <property type="evidence" value="ECO:0007669"/>
    <property type="project" value="UniProtKB-UniRule"/>
</dbReference>
<dbReference type="InterPro" id="IPR049622">
    <property type="entry name" value="Dihydroorotate_DH_I"/>
</dbReference>
<comment type="caution">
    <text evidence="11">The sequence shown here is derived from an EMBL/GenBank/DDBJ whole genome shotgun (WGS) entry which is preliminary data.</text>
</comment>
<feature type="binding site" evidence="9">
    <location>
        <position position="174"/>
    </location>
    <ligand>
        <name>FMN</name>
        <dbReference type="ChEBI" id="CHEBI:58210"/>
    </ligand>
</feature>
<feature type="binding site" evidence="9">
    <location>
        <position position="226"/>
    </location>
    <ligand>
        <name>FMN</name>
        <dbReference type="ChEBI" id="CHEBI:58210"/>
    </ligand>
</feature>
<evidence type="ECO:0000313" key="12">
    <source>
        <dbReference type="Proteomes" id="UP000036932"/>
    </source>
</evidence>
<dbReference type="AlphaFoldDB" id="A0A0M1N3W9"/>
<dbReference type="SUPFAM" id="SSF51395">
    <property type="entry name" value="FMN-linked oxidoreductases"/>
    <property type="match status" value="1"/>
</dbReference>
<evidence type="ECO:0000256" key="3">
    <source>
        <dbReference type="ARBA" id="ARBA00008008"/>
    </source>
</evidence>
<proteinExistence type="inferred from homology"/>
<evidence type="ECO:0000256" key="2">
    <source>
        <dbReference type="ARBA" id="ARBA00004725"/>
    </source>
</evidence>
<keyword evidence="8 9" id="KW-0560">Oxidoreductase</keyword>
<dbReference type="RefSeq" id="WP_053490310.1">
    <property type="nucleotide sequence ID" value="NZ_LIUT01000006.1"/>
</dbReference>
<feature type="binding site" evidence="9">
    <location>
        <position position="45"/>
    </location>
    <ligand>
        <name>substrate</name>
    </ligand>
</feature>
<dbReference type="NCBIfam" id="TIGR01037">
    <property type="entry name" value="pyrD_sub1_fam"/>
    <property type="match status" value="1"/>
</dbReference>
<keyword evidence="7 9" id="KW-0665">Pyrimidine biosynthesis</keyword>
<reference evidence="12" key="1">
    <citation type="submission" date="2015-08" db="EMBL/GenBank/DDBJ databases">
        <title>Genome sequencing project for genomic taxonomy and phylogenomics of Bacillus-like bacteria.</title>
        <authorList>
            <person name="Liu B."/>
            <person name="Wang J."/>
            <person name="Zhu Y."/>
            <person name="Liu G."/>
            <person name="Chen Q."/>
            <person name="Chen Z."/>
            <person name="Lan J."/>
            <person name="Che J."/>
            <person name="Ge C."/>
            <person name="Shi H."/>
            <person name="Pan Z."/>
            <person name="Liu X."/>
        </authorList>
    </citation>
    <scope>NUCLEOTIDE SEQUENCE [LARGE SCALE GENOMIC DNA]</scope>
    <source>
        <strain evidence="12">FJAT-22460</strain>
    </source>
</reference>
<name>A0A0M1N3W9_9BACL</name>
<feature type="binding site" evidence="9">
    <location>
        <position position="21"/>
    </location>
    <ligand>
        <name>FMN</name>
        <dbReference type="ChEBI" id="CHEBI:58210"/>
    </ligand>
</feature>
<dbReference type="InterPro" id="IPR033888">
    <property type="entry name" value="DHOD_1B"/>
</dbReference>
<dbReference type="UniPathway" id="UPA00070"/>